<accession>A0A0K2JH95</accession>
<dbReference type="RefSeq" id="WP_053390975.1">
    <property type="nucleotide sequence ID" value="NZ_CP010899.1"/>
</dbReference>
<organism evidence="1 2">
    <name type="scientific">Spiroplasma kunkelii CR2-3x</name>
    <dbReference type="NCBI Taxonomy" id="273035"/>
    <lineage>
        <taxon>Bacteria</taxon>
        <taxon>Bacillati</taxon>
        <taxon>Mycoplasmatota</taxon>
        <taxon>Mollicutes</taxon>
        <taxon>Entomoplasmatales</taxon>
        <taxon>Spiroplasmataceae</taxon>
        <taxon>Spiroplasma</taxon>
    </lineage>
</organism>
<dbReference type="KEGG" id="skn:SKUN_00893"/>
<sequence length="141" mass="17445">MIKNYENKIVMAKMAILCEVKDLLQKRQSMVILPFLEHYFVFFNKDTNKYQFVFLFDKKVGRKKRSRISIFIKIAIWKLMDSAKRQRNIMDMYPKLNILKMTITNINKEINFYKLFKEQLKKDWKNNCSNTIFVCWRWWFF</sequence>
<keyword evidence="2" id="KW-1185">Reference proteome</keyword>
<evidence type="ECO:0000313" key="1">
    <source>
        <dbReference type="EMBL" id="ALA97782.1"/>
    </source>
</evidence>
<dbReference type="OrthoDB" id="391303at2"/>
<dbReference type="AlphaFoldDB" id="A0A0K2JH95"/>
<dbReference type="EMBL" id="CP010899">
    <property type="protein sequence ID" value="ALA97782.1"/>
    <property type="molecule type" value="Genomic_DNA"/>
</dbReference>
<dbReference type="STRING" id="273035.SKUN_00893"/>
<dbReference type="Proteomes" id="UP000062963">
    <property type="component" value="Chromosome"/>
</dbReference>
<dbReference type="PATRIC" id="fig|273035.7.peg.1092"/>
<reference evidence="1 2" key="1">
    <citation type="journal article" date="2015" name="Genome Announc.">
        <title>Complete Genome Sequence of Spiroplasma kunkelii Strain CR2-3x, Causal Agent of Corn Stunt Disease in Zea mays L.</title>
        <authorList>
            <person name="Davis R.E."/>
            <person name="Shao J."/>
            <person name="Dally E.L."/>
            <person name="Zhao Y."/>
            <person name="Gasparich G.E."/>
            <person name="Gaynor B.J."/>
            <person name="Athey J.C."/>
            <person name="Harrison N.A."/>
            <person name="Donofrio N."/>
        </authorList>
    </citation>
    <scope>NUCLEOTIDE SEQUENCE [LARGE SCALE GENOMIC DNA]</scope>
    <source>
        <strain evidence="1 2">CR2-3x</strain>
    </source>
</reference>
<evidence type="ECO:0000313" key="2">
    <source>
        <dbReference type="Proteomes" id="UP000062963"/>
    </source>
</evidence>
<gene>
    <name evidence="1" type="ORF">SKUN_00893</name>
</gene>
<name>A0A0K2JH95_SPIKU</name>
<protein>
    <submittedName>
        <fullName evidence="1">Uncharacterized protein</fullName>
    </submittedName>
</protein>
<proteinExistence type="predicted"/>